<accession>A0A8S0VVN8</accession>
<proteinExistence type="predicted"/>
<dbReference type="EMBL" id="LR746496">
    <property type="protein sequence ID" value="CAA7599873.1"/>
    <property type="molecule type" value="Genomic_DNA"/>
</dbReference>
<dbReference type="GO" id="GO:0004553">
    <property type="term" value="F:hydrolase activity, hydrolyzing O-glycosyl compounds"/>
    <property type="evidence" value="ECO:0007669"/>
    <property type="project" value="InterPro"/>
</dbReference>
<keyword evidence="1" id="KW-0732">Signal</keyword>
<dbReference type="PANTHER" id="PTHR39160:SF4">
    <property type="entry name" value="RESUSCITATION-PROMOTING FACTOR RPFB"/>
    <property type="match status" value="1"/>
</dbReference>
<reference evidence="4" key="2">
    <citation type="submission" date="2020-01" db="EMBL/GenBank/DDBJ databases">
        <authorList>
            <person name="Hornung B."/>
        </authorList>
    </citation>
    <scope>NUCLEOTIDE SEQUENCE</scope>
    <source>
        <strain evidence="4">PacBioINE</strain>
    </source>
</reference>
<dbReference type="Gene3D" id="2.20.230.10">
    <property type="entry name" value="Resuscitation-promoting factor rpfb"/>
    <property type="match status" value="1"/>
</dbReference>
<dbReference type="Proteomes" id="UP000836597">
    <property type="component" value="Chromosome"/>
</dbReference>
<dbReference type="Proteomes" id="UP001071230">
    <property type="component" value="Unassembled WGS sequence"/>
</dbReference>
<dbReference type="SMART" id="SM01208">
    <property type="entry name" value="G5"/>
    <property type="match status" value="1"/>
</dbReference>
<protein>
    <submittedName>
        <fullName evidence="5">3D domain-containing protein</fullName>
    </submittedName>
    <submittedName>
        <fullName evidence="4">RlpA-like protein, double-psi beta-barrel domain</fullName>
        <ecNumber evidence="4">3.2.1.-</ecNumber>
    </submittedName>
</protein>
<keyword evidence="2" id="KW-0812">Transmembrane</keyword>
<dbReference type="GO" id="GO:0019867">
    <property type="term" value="C:outer membrane"/>
    <property type="evidence" value="ECO:0007669"/>
    <property type="project" value="InterPro"/>
</dbReference>
<keyword evidence="4" id="KW-0378">Hydrolase</keyword>
<keyword evidence="6" id="KW-1185">Reference proteome</keyword>
<dbReference type="CDD" id="cd22786">
    <property type="entry name" value="DPBB_YuiC-like"/>
    <property type="match status" value="1"/>
</dbReference>
<dbReference type="RefSeq" id="WP_240983627.1">
    <property type="nucleotide sequence ID" value="NZ_CDGJ01000052.1"/>
</dbReference>
<feature type="transmembrane region" description="Helical" evidence="2">
    <location>
        <begin position="20"/>
        <end position="39"/>
    </location>
</feature>
<evidence type="ECO:0000256" key="1">
    <source>
        <dbReference type="ARBA" id="ARBA00022729"/>
    </source>
</evidence>
<keyword evidence="4" id="KW-0326">Glycosidase</keyword>
<dbReference type="Pfam" id="PF07501">
    <property type="entry name" value="G5"/>
    <property type="match status" value="1"/>
</dbReference>
<dbReference type="EC" id="3.2.1.-" evidence="4"/>
<dbReference type="AlphaFoldDB" id="A0A8S0VVN8"/>
<evidence type="ECO:0000313" key="4">
    <source>
        <dbReference type="EMBL" id="CAA7599873.1"/>
    </source>
</evidence>
<dbReference type="EMBL" id="CDGJ01000052">
    <property type="protein sequence ID" value="CEJ07439.1"/>
    <property type="molecule type" value="Genomic_DNA"/>
</dbReference>
<reference evidence="5" key="1">
    <citation type="submission" date="2014-11" db="EMBL/GenBank/DDBJ databases">
        <authorList>
            <person name="Hornung B.V."/>
        </authorList>
    </citation>
    <scope>NUCLEOTIDE SEQUENCE</scope>
    <source>
        <strain evidence="5">INE</strain>
    </source>
</reference>
<evidence type="ECO:0000313" key="5">
    <source>
        <dbReference type="EMBL" id="CEJ07439.1"/>
    </source>
</evidence>
<organism evidence="4">
    <name type="scientific">Acididesulfobacillus acetoxydans</name>
    <dbReference type="NCBI Taxonomy" id="1561005"/>
    <lineage>
        <taxon>Bacteria</taxon>
        <taxon>Bacillati</taxon>
        <taxon>Bacillota</taxon>
        <taxon>Clostridia</taxon>
        <taxon>Eubacteriales</taxon>
        <taxon>Peptococcaceae</taxon>
        <taxon>Acididesulfobacillus</taxon>
    </lineage>
</organism>
<dbReference type="SUPFAM" id="SSF50685">
    <property type="entry name" value="Barwin-like endoglucanases"/>
    <property type="match status" value="1"/>
</dbReference>
<evidence type="ECO:0000256" key="2">
    <source>
        <dbReference type="SAM" id="Phobius"/>
    </source>
</evidence>
<name>A0A8S0VVN8_9FIRM</name>
<dbReference type="Pfam" id="PF06725">
    <property type="entry name" value="3D"/>
    <property type="match status" value="1"/>
</dbReference>
<sequence>MYSLPISTYTDYWRTTKLWSTYFGTAIALVAGTGFLGTLSKAGVPASPVPQIQPVGKGSGSVTEAEPGSGRLNRLTLQRAAPPAPAEPAPTFVAYRTQEIPVPVPVEYRETAALPPGMREVLAEGSQGMERRVLKVVRTAGRVRQTVVEESMLTQPRKRVILQNSKTVPGEPADVARLRVTRAFTVEATAYTYTGNPTASGVYPHRGLIAVDPRVIPMGSRVYVEGYGYAVAADTGGAILGKRIDLFFPSEQECIDWGRRPIKIYLLKAG</sequence>
<dbReference type="GO" id="GO:0009254">
    <property type="term" value="P:peptidoglycan turnover"/>
    <property type="evidence" value="ECO:0007669"/>
    <property type="project" value="InterPro"/>
</dbReference>
<dbReference type="InterPro" id="IPR051933">
    <property type="entry name" value="Resuscitation_pf_RpfB"/>
</dbReference>
<gene>
    <name evidence="4" type="ORF">DEACI_0507</name>
    <name evidence="5" type="ORF">DEACI_1904</name>
</gene>
<keyword evidence="2" id="KW-1133">Transmembrane helix</keyword>
<dbReference type="KEGG" id="aacx:DEACI_0507"/>
<dbReference type="PROSITE" id="PS51109">
    <property type="entry name" value="G5"/>
    <property type="match status" value="1"/>
</dbReference>
<evidence type="ECO:0000313" key="6">
    <source>
        <dbReference type="Proteomes" id="UP001071230"/>
    </source>
</evidence>
<keyword evidence="2" id="KW-0472">Membrane</keyword>
<feature type="domain" description="G5" evidence="3">
    <location>
        <begin position="88"/>
        <end position="167"/>
    </location>
</feature>
<dbReference type="Gene3D" id="2.40.40.10">
    <property type="entry name" value="RlpA-like domain"/>
    <property type="match status" value="1"/>
</dbReference>
<dbReference type="InterPro" id="IPR036908">
    <property type="entry name" value="RlpA-like_sf"/>
</dbReference>
<dbReference type="PANTHER" id="PTHR39160">
    <property type="entry name" value="CELL WALL-BINDING PROTEIN YOCH"/>
    <property type="match status" value="1"/>
</dbReference>
<dbReference type="InterPro" id="IPR010611">
    <property type="entry name" value="3D_dom"/>
</dbReference>
<dbReference type="InterPro" id="IPR011098">
    <property type="entry name" value="G5_dom"/>
</dbReference>
<evidence type="ECO:0000259" key="3">
    <source>
        <dbReference type="PROSITE" id="PS51109"/>
    </source>
</evidence>